<feature type="signal peptide" evidence="4">
    <location>
        <begin position="1"/>
        <end position="15"/>
    </location>
</feature>
<organism evidence="6 7">
    <name type="scientific">Larkinella arboricola</name>
    <dbReference type="NCBI Taxonomy" id="643671"/>
    <lineage>
        <taxon>Bacteria</taxon>
        <taxon>Pseudomonadati</taxon>
        <taxon>Bacteroidota</taxon>
        <taxon>Cytophagia</taxon>
        <taxon>Cytophagales</taxon>
        <taxon>Spirosomataceae</taxon>
        <taxon>Larkinella</taxon>
    </lineage>
</organism>
<dbReference type="AlphaFoldDB" id="A0A327WPN0"/>
<reference evidence="6 7" key="1">
    <citation type="submission" date="2018-06" db="EMBL/GenBank/DDBJ databases">
        <title>Genomic Encyclopedia of Archaeal and Bacterial Type Strains, Phase II (KMG-II): from individual species to whole genera.</title>
        <authorList>
            <person name="Goeker M."/>
        </authorList>
    </citation>
    <scope>NUCLEOTIDE SEQUENCE [LARGE SCALE GENOMIC DNA]</scope>
    <source>
        <strain evidence="6 7">DSM 21851</strain>
    </source>
</reference>
<feature type="chain" id="PRO_5016261411" description="beta-lactamase" evidence="4">
    <location>
        <begin position="16"/>
        <end position="272"/>
    </location>
</feature>
<dbReference type="EC" id="3.5.2.6" evidence="3"/>
<dbReference type="PANTHER" id="PTHR35333:SF3">
    <property type="entry name" value="BETA-LACTAMASE-TYPE TRANSPEPTIDASE FOLD CONTAINING PROTEIN"/>
    <property type="match status" value="1"/>
</dbReference>
<comment type="caution">
    <text evidence="6">The sequence shown here is derived from an EMBL/GenBank/DDBJ whole genome shotgun (WGS) entry which is preliminary data.</text>
</comment>
<dbReference type="Pfam" id="PF13354">
    <property type="entry name" value="Beta-lactamase2"/>
    <property type="match status" value="1"/>
</dbReference>
<keyword evidence="4" id="KW-0732">Signal</keyword>
<name>A0A327WPN0_LARAB</name>
<evidence type="ECO:0000259" key="5">
    <source>
        <dbReference type="Pfam" id="PF13354"/>
    </source>
</evidence>
<dbReference type="GO" id="GO:0030655">
    <property type="term" value="P:beta-lactam antibiotic catabolic process"/>
    <property type="evidence" value="ECO:0007669"/>
    <property type="project" value="InterPro"/>
</dbReference>
<dbReference type="InterPro" id="IPR000871">
    <property type="entry name" value="Beta-lactam_class-A"/>
</dbReference>
<dbReference type="InterPro" id="IPR012338">
    <property type="entry name" value="Beta-lactam/transpept-like"/>
</dbReference>
<comment type="catalytic activity">
    <reaction evidence="1">
        <text>a beta-lactam + H2O = a substituted beta-amino acid</text>
        <dbReference type="Rhea" id="RHEA:20401"/>
        <dbReference type="ChEBI" id="CHEBI:15377"/>
        <dbReference type="ChEBI" id="CHEBI:35627"/>
        <dbReference type="ChEBI" id="CHEBI:140347"/>
        <dbReference type="EC" id="3.5.2.6"/>
    </reaction>
</comment>
<dbReference type="RefSeq" id="WP_111630215.1">
    <property type="nucleotide sequence ID" value="NZ_QLMC01000005.1"/>
</dbReference>
<keyword evidence="7" id="KW-1185">Reference proteome</keyword>
<dbReference type="Proteomes" id="UP000248790">
    <property type="component" value="Unassembled WGS sequence"/>
</dbReference>
<dbReference type="GO" id="GO:0008800">
    <property type="term" value="F:beta-lactamase activity"/>
    <property type="evidence" value="ECO:0007669"/>
    <property type="project" value="UniProtKB-EC"/>
</dbReference>
<feature type="domain" description="Beta-lactamase class A catalytic" evidence="5">
    <location>
        <begin position="36"/>
        <end position="248"/>
    </location>
</feature>
<dbReference type="Gene3D" id="3.40.710.10">
    <property type="entry name" value="DD-peptidase/beta-lactamase superfamily"/>
    <property type="match status" value="1"/>
</dbReference>
<accession>A0A327WPN0</accession>
<evidence type="ECO:0000313" key="6">
    <source>
        <dbReference type="EMBL" id="RAJ94318.1"/>
    </source>
</evidence>
<dbReference type="EMBL" id="QLMC01000005">
    <property type="protein sequence ID" value="RAJ94318.1"/>
    <property type="molecule type" value="Genomic_DNA"/>
</dbReference>
<protein>
    <recommendedName>
        <fullName evidence="3">beta-lactamase</fullName>
        <ecNumber evidence="3">3.5.2.6</ecNumber>
    </recommendedName>
</protein>
<comment type="similarity">
    <text evidence="2">Belongs to the class-A beta-lactamase family.</text>
</comment>
<dbReference type="SUPFAM" id="SSF56601">
    <property type="entry name" value="beta-lactamase/transpeptidase-like"/>
    <property type="match status" value="1"/>
</dbReference>
<sequence>MKFLLFLLLPALAMAQKLPHHLKGYLQKIPDTVQVSVAVEELEGKTQFYHRADERPPAASVIKVPIMVETMEQVKTGQFDLEKIHILQDAEKTGGSGILKTYPDQSRLTNREVLTLMMTHSDNTATNILIRELGMDNINQRMRSLGLTRSQLNRVMLDTMAVKQGRENRVTAREMNALLRKIYRKEVATPALCDQMIEILKGNRDQKTFRMFLPPSAVIAHKTGELTYVRGDVGIFYVRKPFLLSVFVQGTTTEDAERIIGEIAQICYNQFQ</sequence>
<evidence type="ECO:0000256" key="4">
    <source>
        <dbReference type="SAM" id="SignalP"/>
    </source>
</evidence>
<gene>
    <name evidence="6" type="ORF">LX87_04204</name>
</gene>
<dbReference type="GO" id="GO:0046677">
    <property type="term" value="P:response to antibiotic"/>
    <property type="evidence" value="ECO:0007669"/>
    <property type="project" value="InterPro"/>
</dbReference>
<dbReference type="InterPro" id="IPR045155">
    <property type="entry name" value="Beta-lactam_cat"/>
</dbReference>
<dbReference type="OrthoDB" id="9772863at2"/>
<evidence type="ECO:0000256" key="1">
    <source>
        <dbReference type="ARBA" id="ARBA00001526"/>
    </source>
</evidence>
<evidence type="ECO:0000313" key="7">
    <source>
        <dbReference type="Proteomes" id="UP000248790"/>
    </source>
</evidence>
<dbReference type="PANTHER" id="PTHR35333">
    <property type="entry name" value="BETA-LACTAMASE"/>
    <property type="match status" value="1"/>
</dbReference>
<proteinExistence type="inferred from homology"/>
<evidence type="ECO:0000256" key="2">
    <source>
        <dbReference type="ARBA" id="ARBA00009009"/>
    </source>
</evidence>
<evidence type="ECO:0000256" key="3">
    <source>
        <dbReference type="ARBA" id="ARBA00012865"/>
    </source>
</evidence>